<comment type="caution">
    <text evidence="2">The sequence shown here is derived from an EMBL/GenBank/DDBJ whole genome shotgun (WGS) entry which is preliminary data.</text>
</comment>
<organism evidence="2 3">
    <name type="scientific">[Ruminococcus] lactaris</name>
    <dbReference type="NCBI Taxonomy" id="46228"/>
    <lineage>
        <taxon>Bacteria</taxon>
        <taxon>Bacillati</taxon>
        <taxon>Bacillota</taxon>
        <taxon>Clostridia</taxon>
        <taxon>Lachnospirales</taxon>
        <taxon>Lachnospiraceae</taxon>
        <taxon>Mediterraneibacter</taxon>
    </lineage>
</organism>
<dbReference type="PANTHER" id="PTHR47806">
    <property type="entry name" value="50S RIBOSOMAL PROTEIN L3 GLUTAMINE METHYLTRANSFERASE"/>
    <property type="match status" value="1"/>
</dbReference>
<dbReference type="AlphaFoldDB" id="A0A3E4LI31"/>
<dbReference type="GO" id="GO:0005829">
    <property type="term" value="C:cytosol"/>
    <property type="evidence" value="ECO:0007669"/>
    <property type="project" value="TreeGrafter"/>
</dbReference>
<gene>
    <name evidence="2" type="ORF">DXD17_13165</name>
</gene>
<dbReference type="GO" id="GO:0032259">
    <property type="term" value="P:methylation"/>
    <property type="evidence" value="ECO:0007669"/>
    <property type="project" value="UniProtKB-KW"/>
</dbReference>
<protein>
    <submittedName>
        <fullName evidence="2">Methyltransferase domain-containing protein</fullName>
    </submittedName>
</protein>
<dbReference type="RefSeq" id="WP_092072996.1">
    <property type="nucleotide sequence ID" value="NZ_QSQN01000046.1"/>
</dbReference>
<dbReference type="InterPro" id="IPR017127">
    <property type="entry name" value="Ribosome_uL3_MTase"/>
</dbReference>
<dbReference type="Proteomes" id="UP000260793">
    <property type="component" value="Unassembled WGS sequence"/>
</dbReference>
<sequence length="456" mass="52445">MLKLLHSDIMRIRKYLLETNYDFLYQRINGSLNYFINPWASYKEIIYNLRDYDESIQNQFKLLLLGERLELSEFGELDLEVVKSFINVGFLKCDNNYIWSEGYSIISYFNRFLVVSTLPDYKRDIVSQEIYMGIDSYRLIAALPNKIINSHLDLCTGSGIQAIMESHFVKNKSYGVDINKNAILVAKFNAILNEIDNKTQFIESDLFTCFGKDEKFDLITANPPFFPIPDNVPFPIQGNGGNDGLDIIRGIIKGIERHLTDNGVAIISAEGLGNANEPKVCDVLRKNLSNNFKCEVFLQTRKPAMFFIDRIYSLITNTLNYPKDSKKYKELFLELFNMYDADSYYLLLIKISKTKSKNKIQVIRNYSHWNDNVIPIIDGAVEIKKGSFDCLLSANRKNIGTIPNIIAECISECNGNKRIEEIVKSKCSEYEFTTVHNLFCEVLAKLEKIGMANYKK</sequence>
<accession>A0A3E4LI31</accession>
<dbReference type="Pfam" id="PF05175">
    <property type="entry name" value="MTS"/>
    <property type="match status" value="1"/>
</dbReference>
<evidence type="ECO:0000313" key="3">
    <source>
        <dbReference type="Proteomes" id="UP000260793"/>
    </source>
</evidence>
<evidence type="ECO:0000259" key="1">
    <source>
        <dbReference type="Pfam" id="PF05175"/>
    </source>
</evidence>
<dbReference type="SUPFAM" id="SSF53335">
    <property type="entry name" value="S-adenosyl-L-methionine-dependent methyltransferases"/>
    <property type="match status" value="1"/>
</dbReference>
<dbReference type="CDD" id="cd02440">
    <property type="entry name" value="AdoMet_MTases"/>
    <property type="match status" value="1"/>
</dbReference>
<dbReference type="PANTHER" id="PTHR47806:SF1">
    <property type="entry name" value="RIBOSOMAL PROTEIN UL3 GLUTAMINE METHYLTRANSFERASE"/>
    <property type="match status" value="1"/>
</dbReference>
<reference evidence="2 3" key="1">
    <citation type="submission" date="2018-08" db="EMBL/GenBank/DDBJ databases">
        <title>A genome reference for cultivated species of the human gut microbiota.</title>
        <authorList>
            <person name="Zou Y."/>
            <person name="Xue W."/>
            <person name="Luo G."/>
        </authorList>
    </citation>
    <scope>NUCLEOTIDE SEQUENCE [LARGE SCALE GENOMIC DNA]</scope>
    <source>
        <strain evidence="2 3">TF11-7</strain>
    </source>
</reference>
<dbReference type="InterPro" id="IPR029063">
    <property type="entry name" value="SAM-dependent_MTases_sf"/>
</dbReference>
<keyword evidence="2" id="KW-0489">Methyltransferase</keyword>
<dbReference type="InterPro" id="IPR007848">
    <property type="entry name" value="Small_mtfrase_dom"/>
</dbReference>
<dbReference type="GO" id="GO:0036009">
    <property type="term" value="F:protein-glutamine N-methyltransferase activity"/>
    <property type="evidence" value="ECO:0007669"/>
    <property type="project" value="InterPro"/>
</dbReference>
<dbReference type="EMBL" id="QSQN01000046">
    <property type="protein sequence ID" value="RGK37130.1"/>
    <property type="molecule type" value="Genomic_DNA"/>
</dbReference>
<evidence type="ECO:0000313" key="2">
    <source>
        <dbReference type="EMBL" id="RGK37130.1"/>
    </source>
</evidence>
<keyword evidence="2" id="KW-0808">Transferase</keyword>
<dbReference type="Gene3D" id="3.40.50.150">
    <property type="entry name" value="Vaccinia Virus protein VP39"/>
    <property type="match status" value="1"/>
</dbReference>
<feature type="domain" description="Methyltransferase small" evidence="1">
    <location>
        <begin position="138"/>
        <end position="226"/>
    </location>
</feature>
<name>A0A3E4LI31_9FIRM</name>
<proteinExistence type="predicted"/>